<reference evidence="2" key="1">
    <citation type="journal article" date="2021" name="Mol. Plant Microbe Interact.">
        <title>Complete Genome Sequence of the Plant-Pathogenic Fungus Colletotrichum lupini.</title>
        <authorList>
            <person name="Baroncelli R."/>
            <person name="Pensec F."/>
            <person name="Da Lio D."/>
            <person name="Boufleur T."/>
            <person name="Vicente I."/>
            <person name="Sarrocco S."/>
            <person name="Picot A."/>
            <person name="Baraldi E."/>
            <person name="Sukno S."/>
            <person name="Thon M."/>
            <person name="Le Floch G."/>
        </authorList>
    </citation>
    <scope>NUCLEOTIDE SEQUENCE</scope>
    <source>
        <strain evidence="2">IMI 504893</strain>
    </source>
</reference>
<name>A0A9Q8WPG7_9PEZI</name>
<dbReference type="RefSeq" id="XP_049151771.1">
    <property type="nucleotide sequence ID" value="XM_049294624.1"/>
</dbReference>
<dbReference type="AlphaFoldDB" id="A0A9Q8WPG7"/>
<dbReference type="GeneID" id="73349634"/>
<dbReference type="EMBL" id="CP019480">
    <property type="protein sequence ID" value="UQC90170.1"/>
    <property type="molecule type" value="Genomic_DNA"/>
</dbReference>
<protein>
    <submittedName>
        <fullName evidence="2">Uncharacterized protein</fullName>
    </submittedName>
</protein>
<organism evidence="2 3">
    <name type="scientific">Colletotrichum lupini</name>
    <dbReference type="NCBI Taxonomy" id="145971"/>
    <lineage>
        <taxon>Eukaryota</taxon>
        <taxon>Fungi</taxon>
        <taxon>Dikarya</taxon>
        <taxon>Ascomycota</taxon>
        <taxon>Pezizomycotina</taxon>
        <taxon>Sordariomycetes</taxon>
        <taxon>Hypocreomycetidae</taxon>
        <taxon>Glomerellales</taxon>
        <taxon>Glomerellaceae</taxon>
        <taxon>Colletotrichum</taxon>
        <taxon>Colletotrichum acutatum species complex</taxon>
    </lineage>
</organism>
<evidence type="ECO:0000256" key="1">
    <source>
        <dbReference type="SAM" id="MobiDB-lite"/>
    </source>
</evidence>
<keyword evidence="3" id="KW-1185">Reference proteome</keyword>
<dbReference type="KEGG" id="clup:CLUP02_15700"/>
<evidence type="ECO:0000313" key="3">
    <source>
        <dbReference type="Proteomes" id="UP000830671"/>
    </source>
</evidence>
<gene>
    <name evidence="2" type="ORF">CLUP02_15700</name>
</gene>
<sequence>MPRPGSGPYMHRSGGAGLDGGSAFAVRQELVAT</sequence>
<feature type="region of interest" description="Disordered" evidence="1">
    <location>
        <begin position="1"/>
        <end position="22"/>
    </location>
</feature>
<evidence type="ECO:0000313" key="2">
    <source>
        <dbReference type="EMBL" id="UQC90170.1"/>
    </source>
</evidence>
<proteinExistence type="predicted"/>
<accession>A0A9Q8WPG7</accession>
<dbReference type="Proteomes" id="UP000830671">
    <property type="component" value="Chromosome 8"/>
</dbReference>